<name>A0A1C7LT41_GRIFR</name>
<accession>A0A1C7LT41</accession>
<sequence length="113" mass="12269">MWTLLSQLHIDVRTDALRVRVTTADAISRLCGTPSRTSTTCATSSSWVWLSTSCSCARLRGSETYANAVPVSKKTVDNGDCSRVWGGVDRWSCGRAGSGQRGRRVQRALPHGL</sequence>
<dbReference type="Proteomes" id="UP000092993">
    <property type="component" value="Unassembled WGS sequence"/>
</dbReference>
<dbReference type="EMBL" id="LUGG01000025">
    <property type="protein sequence ID" value="OBZ67089.1"/>
    <property type="molecule type" value="Genomic_DNA"/>
</dbReference>
<comment type="caution">
    <text evidence="1">The sequence shown here is derived from an EMBL/GenBank/DDBJ whole genome shotgun (WGS) entry which is preliminary data.</text>
</comment>
<organism evidence="1 2">
    <name type="scientific">Grifola frondosa</name>
    <name type="common">Maitake</name>
    <name type="synonym">Polyporus frondosus</name>
    <dbReference type="NCBI Taxonomy" id="5627"/>
    <lineage>
        <taxon>Eukaryota</taxon>
        <taxon>Fungi</taxon>
        <taxon>Dikarya</taxon>
        <taxon>Basidiomycota</taxon>
        <taxon>Agaricomycotina</taxon>
        <taxon>Agaricomycetes</taxon>
        <taxon>Polyporales</taxon>
        <taxon>Grifolaceae</taxon>
        <taxon>Grifola</taxon>
    </lineage>
</organism>
<proteinExistence type="predicted"/>
<protein>
    <submittedName>
        <fullName evidence="1">Uncharacterized protein</fullName>
    </submittedName>
</protein>
<reference evidence="1 2" key="1">
    <citation type="submission" date="2016-03" db="EMBL/GenBank/DDBJ databases">
        <title>Whole genome sequencing of Grifola frondosa 9006-11.</title>
        <authorList>
            <person name="Min B."/>
            <person name="Park H."/>
            <person name="Kim J.-G."/>
            <person name="Cho H."/>
            <person name="Oh Y.-L."/>
            <person name="Kong W.-S."/>
            <person name="Choi I.-G."/>
        </authorList>
    </citation>
    <scope>NUCLEOTIDE SEQUENCE [LARGE SCALE GENOMIC DNA]</scope>
    <source>
        <strain evidence="1 2">9006-11</strain>
    </source>
</reference>
<evidence type="ECO:0000313" key="1">
    <source>
        <dbReference type="EMBL" id="OBZ67089.1"/>
    </source>
</evidence>
<keyword evidence="2" id="KW-1185">Reference proteome</keyword>
<gene>
    <name evidence="1" type="ORF">A0H81_12963</name>
</gene>
<dbReference type="AlphaFoldDB" id="A0A1C7LT41"/>
<evidence type="ECO:0000313" key="2">
    <source>
        <dbReference type="Proteomes" id="UP000092993"/>
    </source>
</evidence>